<dbReference type="AlphaFoldDB" id="A0A7Y0L698"/>
<dbReference type="RefSeq" id="WP_169100292.1">
    <property type="nucleotide sequence ID" value="NZ_JABBVZ010000043.1"/>
</dbReference>
<name>A0A7Y0L698_9FIRM</name>
<protein>
    <submittedName>
        <fullName evidence="9">GerAB/ArcD/ProY family transporter</fullName>
    </submittedName>
</protein>
<evidence type="ECO:0000256" key="8">
    <source>
        <dbReference type="SAM" id="Phobius"/>
    </source>
</evidence>
<evidence type="ECO:0000313" key="9">
    <source>
        <dbReference type="EMBL" id="NMP23220.1"/>
    </source>
</evidence>
<evidence type="ECO:0000256" key="7">
    <source>
        <dbReference type="ARBA" id="ARBA00023136"/>
    </source>
</evidence>
<keyword evidence="10" id="KW-1185">Reference proteome</keyword>
<proteinExistence type="inferred from homology"/>
<feature type="transmembrane region" description="Helical" evidence="8">
    <location>
        <begin position="221"/>
        <end position="241"/>
    </location>
</feature>
<dbReference type="Pfam" id="PF03845">
    <property type="entry name" value="Spore_permease"/>
    <property type="match status" value="1"/>
</dbReference>
<feature type="transmembrane region" description="Helical" evidence="8">
    <location>
        <begin position="41"/>
        <end position="63"/>
    </location>
</feature>
<feature type="transmembrane region" description="Helical" evidence="8">
    <location>
        <begin position="188"/>
        <end position="209"/>
    </location>
</feature>
<keyword evidence="7 8" id="KW-0472">Membrane</keyword>
<dbReference type="Gene3D" id="1.20.1740.10">
    <property type="entry name" value="Amino acid/polyamine transporter I"/>
    <property type="match status" value="1"/>
</dbReference>
<dbReference type="GO" id="GO:0016020">
    <property type="term" value="C:membrane"/>
    <property type="evidence" value="ECO:0007669"/>
    <property type="project" value="UniProtKB-SubCell"/>
</dbReference>
<feature type="transmembrane region" description="Helical" evidence="8">
    <location>
        <begin position="261"/>
        <end position="288"/>
    </location>
</feature>
<dbReference type="EMBL" id="JABBVZ010000043">
    <property type="protein sequence ID" value="NMP23220.1"/>
    <property type="molecule type" value="Genomic_DNA"/>
</dbReference>
<evidence type="ECO:0000256" key="6">
    <source>
        <dbReference type="ARBA" id="ARBA00022989"/>
    </source>
</evidence>
<keyword evidence="5 8" id="KW-0812">Transmembrane</keyword>
<comment type="similarity">
    <text evidence="2">Belongs to the amino acid-polyamine-organocation (APC) superfamily. Spore germination protein (SGP) (TC 2.A.3.9) family.</text>
</comment>
<evidence type="ECO:0000313" key="10">
    <source>
        <dbReference type="Proteomes" id="UP000533476"/>
    </source>
</evidence>
<dbReference type="Proteomes" id="UP000533476">
    <property type="component" value="Unassembled WGS sequence"/>
</dbReference>
<organism evidence="9 10">
    <name type="scientific">Sulfobacillus harzensis</name>
    <dbReference type="NCBI Taxonomy" id="2729629"/>
    <lineage>
        <taxon>Bacteria</taxon>
        <taxon>Bacillati</taxon>
        <taxon>Bacillota</taxon>
        <taxon>Clostridia</taxon>
        <taxon>Eubacteriales</taxon>
        <taxon>Clostridiales Family XVII. Incertae Sedis</taxon>
        <taxon>Sulfobacillus</taxon>
    </lineage>
</organism>
<evidence type="ECO:0000256" key="2">
    <source>
        <dbReference type="ARBA" id="ARBA00007998"/>
    </source>
</evidence>
<feature type="transmembrane region" description="Helical" evidence="8">
    <location>
        <begin position="309"/>
        <end position="329"/>
    </location>
</feature>
<dbReference type="InterPro" id="IPR004761">
    <property type="entry name" value="Spore_GerAB"/>
</dbReference>
<dbReference type="PANTHER" id="PTHR34975">
    <property type="entry name" value="SPORE GERMINATION PROTEIN A2"/>
    <property type="match status" value="1"/>
</dbReference>
<comment type="subcellular location">
    <subcellularLocation>
        <location evidence="1">Membrane</location>
        <topology evidence="1">Multi-pass membrane protein</topology>
    </subcellularLocation>
</comment>
<feature type="transmembrane region" description="Helical" evidence="8">
    <location>
        <begin position="84"/>
        <end position="115"/>
    </location>
</feature>
<keyword evidence="4" id="KW-0309">Germination</keyword>
<comment type="caution">
    <text evidence="9">The sequence shown here is derived from an EMBL/GenBank/DDBJ whole genome shotgun (WGS) entry which is preliminary data.</text>
</comment>
<gene>
    <name evidence="9" type="ORF">HIJ39_12820</name>
</gene>
<evidence type="ECO:0000256" key="4">
    <source>
        <dbReference type="ARBA" id="ARBA00022544"/>
    </source>
</evidence>
<sequence length="375" mass="42765">MRETTQHISPLQYAIIETTAFMGIGIFEFPRHLVLDSGNNAWWGFLVDWFMAYVGAWLLLKVAAVNPRETLLGMTRNIWPGISYWIFGMVDTIVHLVLPIIALTQFSFVIITFFLPDTPSWMIEAVMMGMATFITWWEFPPLARTIQVVYIPVMVLSALLLALLLPHVSQGYALAPSLDLRLLPIFKGAFRTFYIFVGYEAIPIFWPYIRAQDQPRARLCTYGALTVPGMFYALIIAETLGTEGPWYLVHLEWPGVSALRLISVTGLLIDKLGLLIVVFWGILSLFFISIRLWAITHVILPMMRRRTVLWYHAVLTSLAVLIFFLSQTIPNIHGTEQLTALAMPVLLVVIIIYPIIFILTAHIKKRNRHPQETHA</sequence>
<dbReference type="GO" id="GO:0009847">
    <property type="term" value="P:spore germination"/>
    <property type="evidence" value="ECO:0007669"/>
    <property type="project" value="InterPro"/>
</dbReference>
<feature type="transmembrane region" description="Helical" evidence="8">
    <location>
        <begin position="149"/>
        <end position="168"/>
    </location>
</feature>
<evidence type="ECO:0000256" key="3">
    <source>
        <dbReference type="ARBA" id="ARBA00022448"/>
    </source>
</evidence>
<feature type="transmembrane region" description="Helical" evidence="8">
    <location>
        <begin position="121"/>
        <end position="137"/>
    </location>
</feature>
<feature type="transmembrane region" description="Helical" evidence="8">
    <location>
        <begin position="12"/>
        <end position="29"/>
    </location>
</feature>
<evidence type="ECO:0000256" key="5">
    <source>
        <dbReference type="ARBA" id="ARBA00022692"/>
    </source>
</evidence>
<keyword evidence="3" id="KW-0813">Transport</keyword>
<keyword evidence="6 8" id="KW-1133">Transmembrane helix</keyword>
<reference evidence="9 10" key="1">
    <citation type="submission" date="2020-04" db="EMBL/GenBank/DDBJ databases">
        <authorList>
            <person name="Zhang R."/>
            <person name="Schippers A."/>
        </authorList>
    </citation>
    <scope>NUCLEOTIDE SEQUENCE [LARGE SCALE GENOMIC DNA]</scope>
    <source>
        <strain evidence="9 10">DSM 109850</strain>
    </source>
</reference>
<accession>A0A7Y0L698</accession>
<evidence type="ECO:0000256" key="1">
    <source>
        <dbReference type="ARBA" id="ARBA00004141"/>
    </source>
</evidence>
<dbReference type="PANTHER" id="PTHR34975:SF2">
    <property type="entry name" value="SPORE GERMINATION PROTEIN A2"/>
    <property type="match status" value="1"/>
</dbReference>
<feature type="transmembrane region" description="Helical" evidence="8">
    <location>
        <begin position="341"/>
        <end position="361"/>
    </location>
</feature>